<dbReference type="InterPro" id="IPR046357">
    <property type="entry name" value="PPIase_dom_sf"/>
</dbReference>
<evidence type="ECO:0000256" key="1">
    <source>
        <dbReference type="ARBA" id="ARBA00000971"/>
    </source>
</evidence>
<comment type="subcellular location">
    <subcellularLocation>
        <location evidence="2">Cytoplasm</location>
    </subcellularLocation>
</comment>
<dbReference type="SUPFAM" id="SSF54534">
    <property type="entry name" value="FKBP-like"/>
    <property type="match status" value="1"/>
</dbReference>
<evidence type="ECO:0000256" key="7">
    <source>
        <dbReference type="PROSITE-ProRule" id="PRU00277"/>
    </source>
</evidence>
<evidence type="ECO:0000256" key="8">
    <source>
        <dbReference type="SAM" id="MobiDB-lite"/>
    </source>
</evidence>
<dbReference type="InterPro" id="IPR037041">
    <property type="entry name" value="Trigger_fac_C_sf"/>
</dbReference>
<comment type="catalytic activity">
    <reaction evidence="1 7">
        <text>[protein]-peptidylproline (omega=180) = [protein]-peptidylproline (omega=0)</text>
        <dbReference type="Rhea" id="RHEA:16237"/>
        <dbReference type="Rhea" id="RHEA-COMP:10747"/>
        <dbReference type="Rhea" id="RHEA-COMP:10748"/>
        <dbReference type="ChEBI" id="CHEBI:83833"/>
        <dbReference type="ChEBI" id="CHEBI:83834"/>
        <dbReference type="EC" id="5.2.1.8"/>
    </reaction>
</comment>
<feature type="domain" description="PPIase FKBP-type" evidence="10">
    <location>
        <begin position="106"/>
        <end position="169"/>
    </location>
</feature>
<dbReference type="Pfam" id="PF00254">
    <property type="entry name" value="FKBP_C"/>
    <property type="match status" value="1"/>
</dbReference>
<dbReference type="PROSITE" id="PS51257">
    <property type="entry name" value="PROKAR_LIPOPROTEIN"/>
    <property type="match status" value="1"/>
</dbReference>
<evidence type="ECO:0000313" key="11">
    <source>
        <dbReference type="EMBL" id="UWP60930.1"/>
    </source>
</evidence>
<name>A0ABY5VK55_9FIRM</name>
<dbReference type="Gene3D" id="1.10.3120.10">
    <property type="entry name" value="Trigger factor, C-terminal domain"/>
    <property type="match status" value="1"/>
</dbReference>
<accession>A0ABY5VK55</accession>
<evidence type="ECO:0000313" key="12">
    <source>
        <dbReference type="Proteomes" id="UP001060164"/>
    </source>
</evidence>
<keyword evidence="4 7" id="KW-0697">Rotamase</keyword>
<dbReference type="Proteomes" id="UP001060164">
    <property type="component" value="Chromosome"/>
</dbReference>
<evidence type="ECO:0000259" key="10">
    <source>
        <dbReference type="PROSITE" id="PS50059"/>
    </source>
</evidence>
<dbReference type="NCBIfam" id="TIGR00115">
    <property type="entry name" value="tig"/>
    <property type="match status" value="1"/>
</dbReference>
<keyword evidence="6" id="KW-0131">Cell cycle</keyword>
<feature type="signal peptide" evidence="9">
    <location>
        <begin position="1"/>
        <end position="23"/>
    </location>
</feature>
<sequence length="401" mass="44249">MKKRILSGLLCVFMAATMISGCAKSDKEKESEPKTETADEEASGPKMPSMDDIDMEKSITLGEYNGITVEKKVTQVTDENIDSEITYALSSSPVELTDENAKVEEGDTVNIDFVGKVDGKEFDGGSAEGSDLTIGSGQFIEGFEDGLVGTTKGQTVELNLTFPEDYSEEMGGKDVVFTVTINAIKRPATEISDEWVAANSEFKTVDEYREGIRKDLEDYYESQATESLSTTAWQQVVSASTINEYPEELLNYGKEVFESQIKTYADYSSQTIDEYIEAQGVSKEDYEAQKEAYGQNVAAQMLVMKAIADKEGFSTDDDEYKEALDRYLEQYSMTEDELYKQYGEESVYQSIMLQRVTDFIVDNAKIKEVAADAGSDSEQADDGAADEGAEETPEATEEAAE</sequence>
<dbReference type="PROSITE" id="PS50059">
    <property type="entry name" value="FKBP_PPIASE"/>
    <property type="match status" value="1"/>
</dbReference>
<dbReference type="SUPFAM" id="SSF109998">
    <property type="entry name" value="Triger factor/SurA peptide-binding domain-like"/>
    <property type="match status" value="1"/>
</dbReference>
<keyword evidence="12" id="KW-1185">Reference proteome</keyword>
<proteinExistence type="predicted"/>
<evidence type="ECO:0000256" key="5">
    <source>
        <dbReference type="ARBA" id="ARBA00023235"/>
    </source>
</evidence>
<dbReference type="InterPro" id="IPR001179">
    <property type="entry name" value="PPIase_FKBP_dom"/>
</dbReference>
<dbReference type="InterPro" id="IPR008880">
    <property type="entry name" value="Trigger_fac_C"/>
</dbReference>
<feature type="compositionally biased region" description="Acidic residues" evidence="8">
    <location>
        <begin position="378"/>
        <end position="401"/>
    </location>
</feature>
<keyword evidence="5 7" id="KW-0413">Isomerase</keyword>
<protein>
    <recommendedName>
        <fullName evidence="7">peptidylprolyl isomerase</fullName>
        <ecNumber evidence="7">5.2.1.8</ecNumber>
    </recommendedName>
</protein>
<dbReference type="Pfam" id="PF05698">
    <property type="entry name" value="Trigger_C"/>
    <property type="match status" value="1"/>
</dbReference>
<evidence type="ECO:0000256" key="3">
    <source>
        <dbReference type="ARBA" id="ARBA00022618"/>
    </source>
</evidence>
<dbReference type="RefSeq" id="WP_169579906.1">
    <property type="nucleotide sequence ID" value="NZ_CABLBR010000003.1"/>
</dbReference>
<organism evidence="11 12">
    <name type="scientific">Ruminococcus gauvreauii</name>
    <dbReference type="NCBI Taxonomy" id="438033"/>
    <lineage>
        <taxon>Bacteria</taxon>
        <taxon>Bacillati</taxon>
        <taxon>Bacillota</taxon>
        <taxon>Clostridia</taxon>
        <taxon>Eubacteriales</taxon>
        <taxon>Oscillospiraceae</taxon>
        <taxon>Ruminococcus</taxon>
    </lineage>
</organism>
<evidence type="ECO:0000256" key="6">
    <source>
        <dbReference type="ARBA" id="ARBA00023306"/>
    </source>
</evidence>
<feature type="region of interest" description="Disordered" evidence="8">
    <location>
        <begin position="370"/>
        <end position="401"/>
    </location>
</feature>
<feature type="region of interest" description="Disordered" evidence="8">
    <location>
        <begin position="22"/>
        <end position="52"/>
    </location>
</feature>
<dbReference type="EMBL" id="CP102290">
    <property type="protein sequence ID" value="UWP60930.1"/>
    <property type="molecule type" value="Genomic_DNA"/>
</dbReference>
<dbReference type="EC" id="5.2.1.8" evidence="7"/>
<feature type="compositionally biased region" description="Basic and acidic residues" evidence="8">
    <location>
        <begin position="24"/>
        <end position="37"/>
    </location>
</feature>
<dbReference type="Gene3D" id="3.10.50.40">
    <property type="match status" value="1"/>
</dbReference>
<dbReference type="GO" id="GO:0003755">
    <property type="term" value="F:peptidyl-prolyl cis-trans isomerase activity"/>
    <property type="evidence" value="ECO:0007669"/>
    <property type="project" value="UniProtKB-EC"/>
</dbReference>
<feature type="chain" id="PRO_5046368605" description="peptidylprolyl isomerase" evidence="9">
    <location>
        <begin position="24"/>
        <end position="401"/>
    </location>
</feature>
<keyword evidence="9" id="KW-0732">Signal</keyword>
<evidence type="ECO:0000256" key="2">
    <source>
        <dbReference type="ARBA" id="ARBA00004496"/>
    </source>
</evidence>
<gene>
    <name evidence="11" type="primary">tig</name>
    <name evidence="11" type="ORF">NQ502_07845</name>
</gene>
<evidence type="ECO:0000256" key="4">
    <source>
        <dbReference type="ARBA" id="ARBA00023110"/>
    </source>
</evidence>
<evidence type="ECO:0000256" key="9">
    <source>
        <dbReference type="SAM" id="SignalP"/>
    </source>
</evidence>
<dbReference type="InterPro" id="IPR027304">
    <property type="entry name" value="Trigger_fact/SurA_dom_sf"/>
</dbReference>
<dbReference type="InterPro" id="IPR005215">
    <property type="entry name" value="Trig_fac"/>
</dbReference>
<reference evidence="11" key="1">
    <citation type="journal article" date="2022" name="Cell">
        <title>Design, construction, and in vivo augmentation of a complex gut microbiome.</title>
        <authorList>
            <person name="Cheng A.G."/>
            <person name="Ho P.Y."/>
            <person name="Aranda-Diaz A."/>
            <person name="Jain S."/>
            <person name="Yu F.B."/>
            <person name="Meng X."/>
            <person name="Wang M."/>
            <person name="Iakiviak M."/>
            <person name="Nagashima K."/>
            <person name="Zhao A."/>
            <person name="Murugkar P."/>
            <person name="Patil A."/>
            <person name="Atabakhsh K."/>
            <person name="Weakley A."/>
            <person name="Yan J."/>
            <person name="Brumbaugh A.R."/>
            <person name="Higginbottom S."/>
            <person name="Dimas A."/>
            <person name="Shiver A.L."/>
            <person name="Deutschbauer A."/>
            <person name="Neff N."/>
            <person name="Sonnenburg J.L."/>
            <person name="Huang K.C."/>
            <person name="Fischbach M.A."/>
        </authorList>
    </citation>
    <scope>NUCLEOTIDE SEQUENCE</scope>
    <source>
        <strain evidence="11">DSM 19829</strain>
    </source>
</reference>
<keyword evidence="3" id="KW-0132">Cell division</keyword>